<reference evidence="2" key="1">
    <citation type="submission" date="2018-02" db="EMBL/GenBank/DDBJ databases">
        <authorList>
            <person name="Kim S.-K."/>
            <person name="Jung H.-I."/>
            <person name="Lee S.-W."/>
        </authorList>
    </citation>
    <scope>NUCLEOTIDE SEQUENCE</scope>
    <source>
        <strain evidence="2">SK3146</strain>
    </source>
</reference>
<dbReference type="InterPro" id="IPR024029">
    <property type="entry name" value="Pyridox_Oxase_FMN-dep"/>
</dbReference>
<keyword evidence="3" id="KW-1185">Reference proteome</keyword>
<dbReference type="Proteomes" id="UP001057134">
    <property type="component" value="Chromosome"/>
</dbReference>
<proteinExistence type="predicted"/>
<protein>
    <submittedName>
        <fullName evidence="2">Pyridoxamine 5'-phosphate oxidase</fullName>
    </submittedName>
</protein>
<organism evidence="2 3">
    <name type="scientific">Paenibacillus konkukensis</name>
    <dbReference type="NCBI Taxonomy" id="2020716"/>
    <lineage>
        <taxon>Bacteria</taxon>
        <taxon>Bacillati</taxon>
        <taxon>Bacillota</taxon>
        <taxon>Bacilli</taxon>
        <taxon>Bacillales</taxon>
        <taxon>Paenibacillaceae</taxon>
        <taxon>Paenibacillus</taxon>
    </lineage>
</organism>
<reference evidence="2" key="2">
    <citation type="journal article" date="2021" name="J Anim Sci Technol">
        <title>Complete genome sequence of Paenibacillus konkukensis sp. nov. SK3146 as a potential probiotic strain.</title>
        <authorList>
            <person name="Jung H.I."/>
            <person name="Park S."/>
            <person name="Niu K.M."/>
            <person name="Lee S.W."/>
            <person name="Kothari D."/>
            <person name="Yi K.J."/>
            <person name="Kim S.K."/>
        </authorList>
    </citation>
    <scope>NUCLEOTIDE SEQUENCE</scope>
    <source>
        <strain evidence="2">SK3146</strain>
    </source>
</reference>
<dbReference type="InterPro" id="IPR012349">
    <property type="entry name" value="Split_barrel_FMN-bd"/>
</dbReference>
<evidence type="ECO:0000313" key="2">
    <source>
        <dbReference type="EMBL" id="UQZ81566.1"/>
    </source>
</evidence>
<dbReference type="EMBL" id="CP027059">
    <property type="protein sequence ID" value="UQZ81566.1"/>
    <property type="molecule type" value="Genomic_DNA"/>
</dbReference>
<feature type="domain" description="Pyridoxamine 5'-phosphate oxidase N-terminal" evidence="1">
    <location>
        <begin position="36"/>
        <end position="157"/>
    </location>
</feature>
<dbReference type="NCBIfam" id="TIGR04025">
    <property type="entry name" value="PPOX_FMN_DR2398"/>
    <property type="match status" value="1"/>
</dbReference>
<dbReference type="PANTHER" id="PTHR42815">
    <property type="entry name" value="FAD-BINDING, PUTATIVE (AFU_ORTHOLOGUE AFUA_6G07600)-RELATED"/>
    <property type="match status" value="1"/>
</dbReference>
<accession>A0ABY4RI89</accession>
<dbReference type="PANTHER" id="PTHR42815:SF2">
    <property type="entry name" value="FAD-BINDING, PUTATIVE (AFU_ORTHOLOGUE AFUA_6G07600)-RELATED"/>
    <property type="match status" value="1"/>
</dbReference>
<dbReference type="InterPro" id="IPR011576">
    <property type="entry name" value="Pyridox_Oxase_N"/>
</dbReference>
<dbReference type="Gene3D" id="2.30.110.10">
    <property type="entry name" value="Electron Transport, Fmn-binding Protein, Chain A"/>
    <property type="match status" value="1"/>
</dbReference>
<dbReference type="RefSeq" id="WP_249863795.1">
    <property type="nucleotide sequence ID" value="NZ_CP027059.1"/>
</dbReference>
<name>A0ABY4RI89_9BACL</name>
<gene>
    <name evidence="2" type="ORF">SK3146_00722</name>
</gene>
<dbReference type="SUPFAM" id="SSF50475">
    <property type="entry name" value="FMN-binding split barrel"/>
    <property type="match status" value="1"/>
</dbReference>
<evidence type="ECO:0000259" key="1">
    <source>
        <dbReference type="Pfam" id="PF01243"/>
    </source>
</evidence>
<dbReference type="Pfam" id="PF01243">
    <property type="entry name" value="PNPOx_N"/>
    <property type="match status" value="1"/>
</dbReference>
<evidence type="ECO:0000313" key="3">
    <source>
        <dbReference type="Proteomes" id="UP001057134"/>
    </source>
</evidence>
<sequence>MERENEFRDVITGEEELRDLLGYPSEVVARKAIGSLDDHCRDYIAKSPFLLVSTSDSEGRCDVSPRGDAPGFVLVLDGQRLVIPERPGNRRADSLRNIISNPQIGLIFLIPGLEETLRVNGRAYVTRDEELLQRMQAMGKSPQLGIGVVVEECYMHCAKAFKRSQLWRPESWLGRERLPVPARILAAHTGRDEQSIAQGLVESYTQRLY</sequence>